<organism evidence="3 4">
    <name type="scientific">Beggiatoa alba B18LD</name>
    <dbReference type="NCBI Taxonomy" id="395493"/>
    <lineage>
        <taxon>Bacteria</taxon>
        <taxon>Pseudomonadati</taxon>
        <taxon>Pseudomonadota</taxon>
        <taxon>Gammaproteobacteria</taxon>
        <taxon>Thiotrichales</taxon>
        <taxon>Thiotrichaceae</taxon>
        <taxon>Beggiatoa</taxon>
    </lineage>
</organism>
<dbReference type="HOGENOM" id="CLU_3022758_0_0_6"/>
<evidence type="ECO:0000256" key="1">
    <source>
        <dbReference type="SAM" id="MobiDB-lite"/>
    </source>
</evidence>
<keyword evidence="4" id="KW-1185">Reference proteome</keyword>
<proteinExistence type="predicted"/>
<keyword evidence="2" id="KW-1133">Transmembrane helix</keyword>
<feature type="transmembrane region" description="Helical" evidence="2">
    <location>
        <begin position="27"/>
        <end position="50"/>
    </location>
</feature>
<evidence type="ECO:0000256" key="2">
    <source>
        <dbReference type="SAM" id="Phobius"/>
    </source>
</evidence>
<gene>
    <name evidence="3" type="ORF">BegalDRAFT_3194</name>
</gene>
<sequence length="55" mass="6607">MATTDKKRSYDPSYEPTEEPNYPKRSYYLLLVMFIYFLIFYVAIPSVMFIKALIK</sequence>
<name>I3CK74_9GAMM</name>
<dbReference type="STRING" id="395493.BegalDRAFT_3194"/>
<keyword evidence="2" id="KW-0812">Transmembrane</keyword>
<dbReference type="EMBL" id="JH600070">
    <property type="protein sequence ID" value="EIJ44017.1"/>
    <property type="molecule type" value="Genomic_DNA"/>
</dbReference>
<feature type="compositionally biased region" description="Basic and acidic residues" evidence="1">
    <location>
        <begin position="1"/>
        <end position="10"/>
    </location>
</feature>
<evidence type="ECO:0000313" key="4">
    <source>
        <dbReference type="Proteomes" id="UP000005744"/>
    </source>
</evidence>
<dbReference type="Proteomes" id="UP000005744">
    <property type="component" value="Unassembled WGS sequence"/>
</dbReference>
<evidence type="ECO:0000313" key="3">
    <source>
        <dbReference type="EMBL" id="EIJ44017.1"/>
    </source>
</evidence>
<dbReference type="AlphaFoldDB" id="I3CK74"/>
<reference evidence="3 4" key="1">
    <citation type="submission" date="2011-11" db="EMBL/GenBank/DDBJ databases">
        <title>Improved High-Quality Draft sequence of Beggiatoa alba B18lD.</title>
        <authorList>
            <consortium name="US DOE Joint Genome Institute"/>
            <person name="Lucas S."/>
            <person name="Han J."/>
            <person name="Lapidus A."/>
            <person name="Cheng J.-F."/>
            <person name="Goodwin L."/>
            <person name="Pitluck S."/>
            <person name="Peters L."/>
            <person name="Mikhailova N."/>
            <person name="Held B."/>
            <person name="Detter J.C."/>
            <person name="Han C."/>
            <person name="Tapia R."/>
            <person name="Land M."/>
            <person name="Hauser L."/>
            <person name="Kyrpides N."/>
            <person name="Ivanova N."/>
            <person name="Pagani I."/>
            <person name="Samuel K."/>
            <person name="Teske A."/>
            <person name="Mueller J."/>
            <person name="Woyke T."/>
        </authorList>
    </citation>
    <scope>NUCLEOTIDE SEQUENCE [LARGE SCALE GENOMIC DNA]</scope>
    <source>
        <strain evidence="3 4">B18LD</strain>
    </source>
</reference>
<protein>
    <submittedName>
        <fullName evidence="3">Uncharacterized protein</fullName>
    </submittedName>
</protein>
<accession>I3CK74</accession>
<feature type="region of interest" description="Disordered" evidence="1">
    <location>
        <begin position="1"/>
        <end position="20"/>
    </location>
</feature>
<keyword evidence="2" id="KW-0472">Membrane</keyword>